<dbReference type="CDD" id="cd02947">
    <property type="entry name" value="TRX_family"/>
    <property type="match status" value="1"/>
</dbReference>
<dbReference type="STRING" id="388950.GCA_001611675_01644"/>
<dbReference type="PANTHER" id="PTHR46115">
    <property type="entry name" value="THIOREDOXIN-LIKE PROTEIN 1"/>
    <property type="match status" value="1"/>
</dbReference>
<keyword evidence="4" id="KW-1185">Reference proteome</keyword>
<keyword evidence="1" id="KW-1015">Disulfide bond</keyword>
<evidence type="ECO:0000256" key="1">
    <source>
        <dbReference type="ARBA" id="ARBA00023157"/>
    </source>
</evidence>
<dbReference type="SUPFAM" id="SSF52833">
    <property type="entry name" value="Thioredoxin-like"/>
    <property type="match status" value="1"/>
</dbReference>
<dbReference type="AlphaFoldDB" id="A0A1I7I447"/>
<dbReference type="OrthoDB" id="7629852at2"/>
<reference evidence="4" key="1">
    <citation type="submission" date="2016-10" db="EMBL/GenBank/DDBJ databases">
        <authorList>
            <person name="Varghese N."/>
        </authorList>
    </citation>
    <scope>NUCLEOTIDE SEQUENCE [LARGE SCALE GENOMIC DNA]</scope>
    <source>
        <strain evidence="4">DSM 18820</strain>
    </source>
</reference>
<accession>A0A1I7I447</accession>
<organism evidence="3 4">
    <name type="scientific">Pontibacter akesuensis</name>
    <dbReference type="NCBI Taxonomy" id="388950"/>
    <lineage>
        <taxon>Bacteria</taxon>
        <taxon>Pseudomonadati</taxon>
        <taxon>Bacteroidota</taxon>
        <taxon>Cytophagia</taxon>
        <taxon>Cytophagales</taxon>
        <taxon>Hymenobacteraceae</taxon>
        <taxon>Pontibacter</taxon>
    </lineage>
</organism>
<evidence type="ECO:0000313" key="4">
    <source>
        <dbReference type="Proteomes" id="UP000182491"/>
    </source>
</evidence>
<dbReference type="InterPro" id="IPR036249">
    <property type="entry name" value="Thioredoxin-like_sf"/>
</dbReference>
<evidence type="ECO:0000313" key="3">
    <source>
        <dbReference type="EMBL" id="SFU67698.1"/>
    </source>
</evidence>
<dbReference type="RefSeq" id="WP_068837688.1">
    <property type="nucleotide sequence ID" value="NZ_BMXC01000002.1"/>
</dbReference>
<dbReference type="Proteomes" id="UP000182491">
    <property type="component" value="Unassembled WGS sequence"/>
</dbReference>
<name>A0A1I7I447_9BACT</name>
<dbReference type="PROSITE" id="PS51352">
    <property type="entry name" value="THIOREDOXIN_2"/>
    <property type="match status" value="1"/>
</dbReference>
<sequence length="107" mass="11900">MAVIKATDTDFKAVLSSNQKVVVKYYADWCGNCRLFSPKYKRLSDDEAFTDVAFVDVNAETSPEARKLASVTNLPFFAIFQNGELVDTVAASKEEAVRDLISKLNQN</sequence>
<proteinExistence type="predicted"/>
<feature type="domain" description="Thioredoxin" evidence="2">
    <location>
        <begin position="1"/>
        <end position="106"/>
    </location>
</feature>
<dbReference type="Gene3D" id="3.40.30.10">
    <property type="entry name" value="Glutaredoxin"/>
    <property type="match status" value="1"/>
</dbReference>
<evidence type="ECO:0000259" key="2">
    <source>
        <dbReference type="PROSITE" id="PS51352"/>
    </source>
</evidence>
<gene>
    <name evidence="3" type="ORF">SAMN04487941_1899</name>
</gene>
<protein>
    <submittedName>
        <fullName evidence="3">Thioredoxin</fullName>
    </submittedName>
</protein>
<dbReference type="InterPro" id="IPR013766">
    <property type="entry name" value="Thioredoxin_domain"/>
</dbReference>
<dbReference type="EMBL" id="FPCA01000002">
    <property type="protein sequence ID" value="SFU67698.1"/>
    <property type="molecule type" value="Genomic_DNA"/>
</dbReference>
<dbReference type="Pfam" id="PF00085">
    <property type="entry name" value="Thioredoxin"/>
    <property type="match status" value="1"/>
</dbReference>